<evidence type="ECO:0000313" key="1">
    <source>
        <dbReference type="EMBL" id="KAH0558261.1"/>
    </source>
</evidence>
<dbReference type="EMBL" id="JAHXZJ010000747">
    <property type="protein sequence ID" value="KAH0558261.1"/>
    <property type="molecule type" value="Genomic_DNA"/>
</dbReference>
<organism evidence="1 2">
    <name type="scientific">Cotesia glomerata</name>
    <name type="common">Lepidopteran parasitic wasp</name>
    <name type="synonym">Apanteles glomeratus</name>
    <dbReference type="NCBI Taxonomy" id="32391"/>
    <lineage>
        <taxon>Eukaryota</taxon>
        <taxon>Metazoa</taxon>
        <taxon>Ecdysozoa</taxon>
        <taxon>Arthropoda</taxon>
        <taxon>Hexapoda</taxon>
        <taxon>Insecta</taxon>
        <taxon>Pterygota</taxon>
        <taxon>Neoptera</taxon>
        <taxon>Endopterygota</taxon>
        <taxon>Hymenoptera</taxon>
        <taxon>Apocrita</taxon>
        <taxon>Ichneumonoidea</taxon>
        <taxon>Braconidae</taxon>
        <taxon>Microgastrinae</taxon>
        <taxon>Cotesia</taxon>
    </lineage>
</organism>
<accession>A0AAV7IV84</accession>
<reference evidence="1 2" key="1">
    <citation type="journal article" date="2021" name="J. Hered.">
        <title>A chromosome-level genome assembly of the parasitoid wasp, Cotesia glomerata (Hymenoptera: Braconidae).</title>
        <authorList>
            <person name="Pinto B.J."/>
            <person name="Weis J.J."/>
            <person name="Gamble T."/>
            <person name="Ode P.J."/>
            <person name="Paul R."/>
            <person name="Zaspel J.M."/>
        </authorList>
    </citation>
    <scope>NUCLEOTIDE SEQUENCE [LARGE SCALE GENOMIC DNA]</scope>
    <source>
        <strain evidence="1">CgM1</strain>
    </source>
</reference>
<dbReference type="Proteomes" id="UP000826195">
    <property type="component" value="Unassembled WGS sequence"/>
</dbReference>
<gene>
    <name evidence="1" type="ORF">KQX54_015296</name>
</gene>
<comment type="caution">
    <text evidence="1">The sequence shown here is derived from an EMBL/GenBank/DDBJ whole genome shotgun (WGS) entry which is preliminary data.</text>
</comment>
<sequence>MTPYSAETGEGKDLSGMCGSYTSDGLTEHRLFIRLDVQIARKIPPIVKITYLLGFFSPLVSFKTLGMCGHHKMITSSDPLTAVILININYVPGQLNQDDRTCITRWLQGEKRYRPNRQRTRQVLGGNQEECRGKILLLSGCTEHQVQVLHPRFDVDNAE</sequence>
<protein>
    <submittedName>
        <fullName evidence="1">Uncharacterized protein</fullName>
    </submittedName>
</protein>
<evidence type="ECO:0000313" key="2">
    <source>
        <dbReference type="Proteomes" id="UP000826195"/>
    </source>
</evidence>
<proteinExistence type="predicted"/>
<dbReference type="AlphaFoldDB" id="A0AAV7IV84"/>
<name>A0AAV7IV84_COTGL</name>
<keyword evidence="2" id="KW-1185">Reference proteome</keyword>